<dbReference type="GO" id="GO:0016020">
    <property type="term" value="C:membrane"/>
    <property type="evidence" value="ECO:0007669"/>
    <property type="project" value="UniProtKB-UniRule"/>
</dbReference>
<dbReference type="PANTHER" id="PTHR30329">
    <property type="entry name" value="STATOR ELEMENT OF FLAGELLAR MOTOR COMPLEX"/>
    <property type="match status" value="1"/>
</dbReference>
<proteinExistence type="predicted"/>
<dbReference type="Gene3D" id="3.30.1330.60">
    <property type="entry name" value="OmpA-like domain"/>
    <property type="match status" value="1"/>
</dbReference>
<keyword evidence="2" id="KW-1133">Transmembrane helix</keyword>
<dbReference type="AlphaFoldDB" id="A0AAE8KHA0"/>
<organism evidence="4 5">
    <name type="scientific">Acinetobacter pittii</name>
    <name type="common">Acinetobacter genomosp. 3</name>
    <dbReference type="NCBI Taxonomy" id="48296"/>
    <lineage>
        <taxon>Bacteria</taxon>
        <taxon>Pseudomonadati</taxon>
        <taxon>Pseudomonadota</taxon>
        <taxon>Gammaproteobacteria</taxon>
        <taxon>Moraxellales</taxon>
        <taxon>Moraxellaceae</taxon>
        <taxon>Acinetobacter</taxon>
        <taxon>Acinetobacter calcoaceticus/baumannii complex</taxon>
    </lineage>
</organism>
<comment type="caution">
    <text evidence="4">The sequence shown here is derived from an EMBL/GenBank/DDBJ whole genome shotgun (WGS) entry which is preliminary data.</text>
</comment>
<evidence type="ECO:0000256" key="1">
    <source>
        <dbReference type="PROSITE-ProRule" id="PRU00473"/>
    </source>
</evidence>
<dbReference type="SUPFAM" id="SSF103088">
    <property type="entry name" value="OmpA-like"/>
    <property type="match status" value="1"/>
</dbReference>
<dbReference type="InterPro" id="IPR050330">
    <property type="entry name" value="Bact_OuterMem_StrucFunc"/>
</dbReference>
<keyword evidence="2" id="KW-0812">Transmembrane</keyword>
<accession>A0AAE8KHA0</accession>
<dbReference type="EMBL" id="SGTH01000001">
    <property type="protein sequence ID" value="RZH32130.1"/>
    <property type="molecule type" value="Genomic_DNA"/>
</dbReference>
<evidence type="ECO:0000313" key="4">
    <source>
        <dbReference type="EMBL" id="RZH32130.1"/>
    </source>
</evidence>
<dbReference type="InterPro" id="IPR036737">
    <property type="entry name" value="OmpA-like_sf"/>
</dbReference>
<evidence type="ECO:0000256" key="2">
    <source>
        <dbReference type="SAM" id="Phobius"/>
    </source>
</evidence>
<name>A0AAE8KHA0_ACIPI</name>
<gene>
    <name evidence="4" type="ORF">EXD98_02615</name>
</gene>
<dbReference type="RefSeq" id="WP_130172547.1">
    <property type="nucleotide sequence ID" value="NZ_SGTH01000001.1"/>
</dbReference>
<protein>
    <submittedName>
        <fullName evidence="4">OmpA family protein</fullName>
    </submittedName>
</protein>
<evidence type="ECO:0000313" key="5">
    <source>
        <dbReference type="Proteomes" id="UP000294065"/>
    </source>
</evidence>
<feature type="transmembrane region" description="Helical" evidence="2">
    <location>
        <begin position="15"/>
        <end position="38"/>
    </location>
</feature>
<dbReference type="Proteomes" id="UP000294065">
    <property type="component" value="Unassembled WGS sequence"/>
</dbReference>
<evidence type="ECO:0000259" key="3">
    <source>
        <dbReference type="PROSITE" id="PS51123"/>
    </source>
</evidence>
<dbReference type="PROSITE" id="PS51123">
    <property type="entry name" value="OMPA_2"/>
    <property type="match status" value="1"/>
</dbReference>
<feature type="domain" description="OmpA-like" evidence="3">
    <location>
        <begin position="76"/>
        <end position="215"/>
    </location>
</feature>
<dbReference type="PANTHER" id="PTHR30329:SF21">
    <property type="entry name" value="LIPOPROTEIN YIAD-RELATED"/>
    <property type="match status" value="1"/>
</dbReference>
<reference evidence="4 5" key="1">
    <citation type="submission" date="2019-02" db="EMBL/GenBank/DDBJ databases">
        <title>The Batch Genome Submission of Acinetobacter spp. strains.</title>
        <authorList>
            <person name="Qin J."/>
            <person name="Hu Y."/>
            <person name="Ye H."/>
            <person name="Wei L."/>
            <person name="Feng Y."/>
            <person name="Zong Z."/>
        </authorList>
    </citation>
    <scope>NUCLEOTIDE SEQUENCE [LARGE SCALE GENOMIC DNA]</scope>
    <source>
        <strain evidence="4 5">WCHAP100012</strain>
    </source>
</reference>
<dbReference type="Pfam" id="PF00691">
    <property type="entry name" value="OmpA"/>
    <property type="match status" value="1"/>
</dbReference>
<dbReference type="InterPro" id="IPR006665">
    <property type="entry name" value="OmpA-like"/>
</dbReference>
<sequence>MFGSEKKQPASEAHWIPLADLMTGLMMMFMLIAVLYMLKINSAAESYSKTKNELGTALCTEFSKDLKQWDAECDPTGLVIRFKAPDVLFDTGQSILKPKFTNILDDFFPRYINILESKQFKDSIEEIRIEGHTSSKWSVDTSENQAYFLNMELSQARTRSVLQHVLMVGTLPDKNWLRLHLTANGLSSSHLIYKGNGKEDSVASQRVEFRIRTNADQRINEILNVFKP</sequence>
<keyword evidence="1 2" id="KW-0472">Membrane</keyword>